<dbReference type="InterPro" id="IPR039377">
    <property type="entry name" value="Mn_catalase_dom"/>
</dbReference>
<feature type="binding site" evidence="2">
    <location>
        <position position="65"/>
    </location>
    <ligand>
        <name>Mn(2+)</name>
        <dbReference type="ChEBI" id="CHEBI:29035"/>
        <label>1</label>
    </ligand>
</feature>
<reference evidence="6" key="1">
    <citation type="submission" date="2017-02" db="EMBL/GenBank/DDBJ databases">
        <authorList>
            <person name="Varghese N."/>
            <person name="Submissions S."/>
        </authorList>
    </citation>
    <scope>NUCLEOTIDE SEQUENCE [LARGE SCALE GENOMIC DNA]</scope>
    <source>
        <strain evidence="6">ATCC 27094</strain>
    </source>
</reference>
<dbReference type="InterPro" id="IPR012347">
    <property type="entry name" value="Ferritin-like"/>
</dbReference>
<keyword evidence="2" id="KW-0464">Manganese</keyword>
<accession>A0A1T4LLW4</accession>
<feature type="binding site" evidence="3">
    <location>
        <position position="217"/>
    </location>
    <ligand>
        <name>Ca(2+)</name>
        <dbReference type="ChEBI" id="CHEBI:29108"/>
    </ligand>
</feature>
<feature type="binding site" evidence="2">
    <location>
        <position position="35"/>
    </location>
    <ligand>
        <name>Mn(2+)</name>
        <dbReference type="ChEBI" id="CHEBI:29035"/>
        <label>1</label>
    </ligand>
</feature>
<feature type="binding site" evidence="2">
    <location>
        <position position="150"/>
    </location>
    <ligand>
        <name>Mn(2+)</name>
        <dbReference type="ChEBI" id="CHEBI:29035"/>
        <label>1</label>
    </ligand>
</feature>
<feature type="binding site" evidence="3">
    <location>
        <position position="56"/>
    </location>
    <ligand>
        <name>Ca(2+)</name>
        <dbReference type="ChEBI" id="CHEBI:29108"/>
    </ligand>
</feature>
<feature type="binding site" evidence="2">
    <location>
        <position position="68"/>
    </location>
    <ligand>
        <name>Mn(2+)</name>
        <dbReference type="ChEBI" id="CHEBI:29035"/>
        <label>1</label>
    </ligand>
</feature>
<dbReference type="InterPro" id="IPR007760">
    <property type="entry name" value="Mn_catalase"/>
</dbReference>
<evidence type="ECO:0000256" key="4">
    <source>
        <dbReference type="SAM" id="MobiDB-lite"/>
    </source>
</evidence>
<keyword evidence="2" id="KW-0479">Metal-binding</keyword>
<evidence type="ECO:0000256" key="3">
    <source>
        <dbReference type="PIRSR" id="PIRSR607760-2"/>
    </source>
</evidence>
<feature type="compositionally biased region" description="Gly residues" evidence="4">
    <location>
        <begin position="285"/>
        <end position="299"/>
    </location>
</feature>
<dbReference type="GO" id="GO:0046872">
    <property type="term" value="F:metal ion binding"/>
    <property type="evidence" value="ECO:0007669"/>
    <property type="project" value="UniProtKB-KW"/>
</dbReference>
<dbReference type="OrthoDB" id="8334870at2"/>
<dbReference type="CDD" id="cd01051">
    <property type="entry name" value="Mn_catalase"/>
    <property type="match status" value="1"/>
</dbReference>
<organism evidence="5 6">
    <name type="scientific">Enhydrobacter aerosaccus</name>
    <dbReference type="NCBI Taxonomy" id="225324"/>
    <lineage>
        <taxon>Bacteria</taxon>
        <taxon>Pseudomonadati</taxon>
        <taxon>Pseudomonadota</taxon>
        <taxon>Alphaproteobacteria</taxon>
        <taxon>Hyphomicrobiales</taxon>
        <taxon>Enhydrobacter</taxon>
    </lineage>
</organism>
<dbReference type="Gene3D" id="1.20.1260.10">
    <property type="match status" value="1"/>
</dbReference>
<keyword evidence="6" id="KW-1185">Reference proteome</keyword>
<protein>
    <submittedName>
        <fullName evidence="5">Mn-containing catalase</fullName>
    </submittedName>
</protein>
<proteinExistence type="inferred from homology"/>
<sequence length="313" mass="33324">MFIHNKRLQYTVRVGETDPALASLLLEQFGGPDGELAAAMRYFTQALAESDPGRKDMLLDIATEELSHLEVIGSIVAMLNKGVKAQIAEATMEEAELYRSLTAGGDSHTQSILYGGGPSLTNSSGVPWTAAYIDSRGEPTCDLRSNIAAESRAKIIYERLINITDDPGIKDALGFLMTREISHQKSFEKALYAITENFPPGKLQGIAPYADMYVNTSQGEGDTVGPWNKGPQWQKVDDLEKVMPADKGDGHATVKLSADQTAVARQAMQRTASDPDSDPATGADLGAGPGAGKITGGEDTGAAKNVKHAAKKS</sequence>
<dbReference type="SUPFAM" id="SSF47240">
    <property type="entry name" value="Ferritin-like"/>
    <property type="match status" value="1"/>
</dbReference>
<gene>
    <name evidence="5" type="ORF">SAMN02745126_01599</name>
</gene>
<dbReference type="Pfam" id="PF05067">
    <property type="entry name" value="Mn_catalase"/>
    <property type="match status" value="1"/>
</dbReference>
<evidence type="ECO:0000313" key="5">
    <source>
        <dbReference type="EMBL" id="SJZ55434.1"/>
    </source>
</evidence>
<feature type="binding site" evidence="3">
    <location>
        <position position="215"/>
    </location>
    <ligand>
        <name>Ca(2+)</name>
        <dbReference type="ChEBI" id="CHEBI:29108"/>
    </ligand>
</feature>
<keyword evidence="3" id="KW-0106">Calcium</keyword>
<feature type="binding site" evidence="3">
    <location>
        <position position="60"/>
    </location>
    <ligand>
        <name>Ca(2+)</name>
        <dbReference type="ChEBI" id="CHEBI:29108"/>
    </ligand>
</feature>
<name>A0A1T4LLW4_9HYPH</name>
<comment type="cofactor">
    <cofactor evidence="2">
        <name>Mn(2+)</name>
        <dbReference type="ChEBI" id="CHEBI:29035"/>
    </cofactor>
    <text evidence="2">Binds 2 manganese ions per subunit.</text>
</comment>
<dbReference type="STRING" id="225324.SAMN02745126_01599"/>
<evidence type="ECO:0000313" key="6">
    <source>
        <dbReference type="Proteomes" id="UP000190092"/>
    </source>
</evidence>
<dbReference type="AlphaFoldDB" id="A0A1T4LLW4"/>
<feature type="binding site" evidence="2">
    <location>
        <position position="183"/>
    </location>
    <ligand>
        <name>Mn(2+)</name>
        <dbReference type="ChEBI" id="CHEBI:29035"/>
        <label>1</label>
    </ligand>
</feature>
<feature type="binding site" evidence="3">
    <location>
        <position position="219"/>
    </location>
    <ligand>
        <name>Ca(2+)</name>
        <dbReference type="ChEBI" id="CHEBI:29108"/>
    </ligand>
</feature>
<dbReference type="Proteomes" id="UP000190092">
    <property type="component" value="Unassembled WGS sequence"/>
</dbReference>
<dbReference type="EMBL" id="FUWJ01000001">
    <property type="protein sequence ID" value="SJZ55434.1"/>
    <property type="molecule type" value="Genomic_DNA"/>
</dbReference>
<comment type="similarity">
    <text evidence="1">Belongs to the manganese catalase family.</text>
</comment>
<dbReference type="RefSeq" id="WP_085933211.1">
    <property type="nucleotide sequence ID" value="NZ_FUWJ01000001.1"/>
</dbReference>
<evidence type="ECO:0000256" key="2">
    <source>
        <dbReference type="PIRSR" id="PIRSR607760-1"/>
    </source>
</evidence>
<evidence type="ECO:0000256" key="1">
    <source>
        <dbReference type="ARBA" id="ARBA00007644"/>
    </source>
</evidence>
<dbReference type="InterPro" id="IPR009078">
    <property type="entry name" value="Ferritin-like_SF"/>
</dbReference>
<feature type="region of interest" description="Disordered" evidence="4">
    <location>
        <begin position="262"/>
        <end position="313"/>
    </location>
</feature>
<comment type="cofactor">
    <cofactor evidence="3">
        <name>Ca(2+)</name>
        <dbReference type="ChEBI" id="CHEBI:29108"/>
    </cofactor>
    <text evidence="3">Binds 1 Ca(2+) ion per subunit.</text>
</comment>